<dbReference type="InterPro" id="IPR025493">
    <property type="entry name" value="DUF4384"/>
</dbReference>
<organism evidence="3 4">
    <name type="scientific">Azospirillum lipoferum (strain 4B)</name>
    <dbReference type="NCBI Taxonomy" id="862719"/>
    <lineage>
        <taxon>Bacteria</taxon>
        <taxon>Pseudomonadati</taxon>
        <taxon>Pseudomonadota</taxon>
        <taxon>Alphaproteobacteria</taxon>
        <taxon>Rhodospirillales</taxon>
        <taxon>Azospirillaceae</taxon>
        <taxon>Azospirillum</taxon>
    </lineage>
</organism>
<evidence type="ECO:0000256" key="1">
    <source>
        <dbReference type="SAM" id="SignalP"/>
    </source>
</evidence>
<dbReference type="KEGG" id="ali:AZOLI_p40566"/>
<keyword evidence="4" id="KW-1185">Reference proteome</keyword>
<feature type="domain" description="DUF4384" evidence="2">
    <location>
        <begin position="396"/>
        <end position="474"/>
    </location>
</feature>
<dbReference type="EMBL" id="FQ311872">
    <property type="protein sequence ID" value="CBS90935.1"/>
    <property type="molecule type" value="Genomic_DNA"/>
</dbReference>
<gene>
    <name evidence="3" type="ordered locus">AZOLI_p40566</name>
</gene>
<proteinExistence type="predicted"/>
<sequence length="525" mass="55435">MTMKDEPKKSNRMACRIALGSVLAVSACALPNPEHATIIAQPATQPTRTITGFTDGLRCMDRKLGEHGIRHVVVTSTLLPDRTGNVAVGGVDMLISALSTMSESSQAFLYVSRTRPGATEAAGTDWVTYEAKPVIERAEYVIGGSISQADTNIAAGRRGFDISQELFQLGAAADRRIGSIAVDLHVALMDGQTVIPGVTSNNTAVIASEGKSGEAGARILKAGVRFNLSVDKQETIGQAARTLIELGSIELVGKLFKLPYWDCLQIDNGNKLVQEQLRAWYDGVSETERLQYIRQSLEQRGYLTGGGANDPDALRATLARFQADNNLVASGRPTFETFMKLSQGANALPLPGGGFGPGASSQMLAATRPARELTVNVRSTGALAAAGPAAKVGADFKTGDRTAFIVTLSRSAHLRCFYTDSAGATVRLYPNRFQTASFVSSGTALTIPPVRGDDVGFDIKLRRPGIEEVACFANERGFDDGHAAILAHQDLMPIPGVTSVDAIAASIGAAGAGPIASDKLSYTVH</sequence>
<protein>
    <recommendedName>
        <fullName evidence="2">DUF4384 domain-containing protein</fullName>
    </recommendedName>
</protein>
<evidence type="ECO:0000259" key="2">
    <source>
        <dbReference type="Pfam" id="PF14326"/>
    </source>
</evidence>
<dbReference type="AlphaFoldDB" id="G7ZGE5"/>
<dbReference type="Gene3D" id="3.40.50.10610">
    <property type="entry name" value="ABC-type transport auxiliary lipoprotein component"/>
    <property type="match status" value="1"/>
</dbReference>
<dbReference type="HOGENOM" id="CLU_517455_0_0_5"/>
<evidence type="ECO:0000313" key="3">
    <source>
        <dbReference type="EMBL" id="CBS90935.1"/>
    </source>
</evidence>
<dbReference type="Pfam" id="PF14326">
    <property type="entry name" value="DUF4384"/>
    <property type="match status" value="1"/>
</dbReference>
<feature type="signal peptide" evidence="1">
    <location>
        <begin position="1"/>
        <end position="36"/>
    </location>
</feature>
<accession>G7ZGE5</accession>
<dbReference type="Proteomes" id="UP000005667">
    <property type="component" value="Plasmid AZO_p4"/>
</dbReference>
<name>G7ZGE5_AZOL4</name>
<geneLocation type="plasmid" evidence="3 4">
    <name>AZO_p4</name>
</geneLocation>
<keyword evidence="3" id="KW-0614">Plasmid</keyword>
<dbReference type="PROSITE" id="PS51257">
    <property type="entry name" value="PROKAR_LIPOPROTEIN"/>
    <property type="match status" value="1"/>
</dbReference>
<evidence type="ECO:0000313" key="4">
    <source>
        <dbReference type="Proteomes" id="UP000005667"/>
    </source>
</evidence>
<dbReference type="OrthoDB" id="8434699at2"/>
<reference evidence="4" key="1">
    <citation type="journal article" date="2011" name="PLoS Genet.">
        <title>Azospirillum genomes reveal transition of bacteria from aquatic to terrestrial environments.</title>
        <authorList>
            <person name="Wisniewski-Dye F."/>
            <person name="Borziak K."/>
            <person name="Khalsa-Moyers G."/>
            <person name="Alexandre G."/>
            <person name="Sukharnikov L.O."/>
            <person name="Wuichet K."/>
            <person name="Hurst G.B."/>
            <person name="McDonald W.H."/>
            <person name="Robertson J.S."/>
            <person name="Barbe V."/>
            <person name="Calteau A."/>
            <person name="Rouy Z."/>
            <person name="Mangenot S."/>
            <person name="Prigent-Combaret C."/>
            <person name="Normand P."/>
            <person name="Boyer M."/>
            <person name="Siguier P."/>
            <person name="Dessaux Y."/>
            <person name="Elmerich C."/>
            <person name="Condemine G."/>
            <person name="Krishnen G."/>
            <person name="Kennedy I."/>
            <person name="Paterson A.H."/>
            <person name="Gonzalez V."/>
            <person name="Mavingui P."/>
            <person name="Zhulin I.B."/>
        </authorList>
    </citation>
    <scope>NUCLEOTIDE SEQUENCE [LARGE SCALE GENOMIC DNA]</scope>
    <source>
        <strain evidence="4">4B</strain>
    </source>
</reference>
<keyword evidence="1" id="KW-0732">Signal</keyword>
<feature type="chain" id="PRO_5003506915" description="DUF4384 domain-containing protein" evidence="1">
    <location>
        <begin position="37"/>
        <end position="525"/>
    </location>
</feature>